<evidence type="ECO:0000256" key="3">
    <source>
        <dbReference type="ARBA" id="ARBA00022475"/>
    </source>
</evidence>
<reference evidence="9 10" key="1">
    <citation type="journal article" date="2012" name="BMC Genomics">
        <title>Sequencing the genome of Marssonina brunnea reveals fungus-poplar co-evolution.</title>
        <authorList>
            <person name="Zhu S."/>
            <person name="Cao Y.-Z."/>
            <person name="Jiang C."/>
            <person name="Tan B.-Y."/>
            <person name="Wang Z."/>
            <person name="Feng S."/>
            <person name="Zhang L."/>
            <person name="Su X.-H."/>
            <person name="Brejova B."/>
            <person name="Vinar T."/>
            <person name="Xu M."/>
            <person name="Wang M.-X."/>
            <person name="Zhang S.-G."/>
            <person name="Huang M.-R."/>
            <person name="Wu R."/>
            <person name="Zhou Y."/>
        </authorList>
    </citation>
    <scope>NUCLEOTIDE SEQUENCE [LARGE SCALE GENOMIC DNA]</scope>
    <source>
        <strain evidence="9 10">MB_m1</strain>
    </source>
</reference>
<evidence type="ECO:0000313" key="10">
    <source>
        <dbReference type="Proteomes" id="UP000006753"/>
    </source>
</evidence>
<evidence type="ECO:0000256" key="5">
    <source>
        <dbReference type="ARBA" id="ARBA00022692"/>
    </source>
</evidence>
<evidence type="ECO:0000256" key="7">
    <source>
        <dbReference type="ARBA" id="ARBA00023136"/>
    </source>
</evidence>
<dbReference type="OrthoDB" id="10254418at2759"/>
<keyword evidence="10" id="KW-1185">Reference proteome</keyword>
<feature type="transmembrane region" description="Helical" evidence="8">
    <location>
        <begin position="35"/>
        <end position="55"/>
    </location>
</feature>
<dbReference type="InterPro" id="IPR007272">
    <property type="entry name" value="Sulf_transp_TsuA/YedE"/>
</dbReference>
<dbReference type="GO" id="GO:0005886">
    <property type="term" value="C:plasma membrane"/>
    <property type="evidence" value="ECO:0007669"/>
    <property type="project" value="UniProtKB-SubCell"/>
</dbReference>
<feature type="transmembrane region" description="Helical" evidence="8">
    <location>
        <begin position="300"/>
        <end position="324"/>
    </location>
</feature>
<keyword evidence="5 8" id="KW-0812">Transmembrane</keyword>
<dbReference type="KEGG" id="mbe:MBM_00822"/>
<gene>
    <name evidence="9" type="ORF">MBM_00822</name>
</gene>
<dbReference type="PANTHER" id="PTHR30574">
    <property type="entry name" value="INNER MEMBRANE PROTEIN YEDE"/>
    <property type="match status" value="1"/>
</dbReference>
<dbReference type="eggNOG" id="ENOG502RZM3">
    <property type="taxonomic scope" value="Eukaryota"/>
</dbReference>
<dbReference type="AlphaFoldDB" id="K1Y988"/>
<name>K1Y988_MARBU</name>
<dbReference type="RefSeq" id="XP_007288711.1">
    <property type="nucleotide sequence ID" value="XM_007288649.1"/>
</dbReference>
<keyword evidence="6 8" id="KW-1133">Transmembrane helix</keyword>
<feature type="transmembrane region" description="Helical" evidence="8">
    <location>
        <begin position="159"/>
        <end position="179"/>
    </location>
</feature>
<feature type="transmembrane region" description="Helical" evidence="8">
    <location>
        <begin position="111"/>
        <end position="128"/>
    </location>
</feature>
<accession>K1Y988</accession>
<keyword evidence="7 8" id="KW-0472">Membrane</keyword>
<evidence type="ECO:0000313" key="9">
    <source>
        <dbReference type="EMBL" id="EKD21709.1"/>
    </source>
</evidence>
<dbReference type="InParanoid" id="K1Y988"/>
<evidence type="ECO:0000256" key="1">
    <source>
        <dbReference type="ARBA" id="ARBA00004429"/>
    </source>
</evidence>
<dbReference type="HOGENOM" id="CLU_053006_0_0_1"/>
<evidence type="ECO:0000256" key="6">
    <source>
        <dbReference type="ARBA" id="ARBA00022989"/>
    </source>
</evidence>
<dbReference type="GeneID" id="18756757"/>
<organism evidence="9 10">
    <name type="scientific">Marssonina brunnea f. sp. multigermtubi (strain MB_m1)</name>
    <name type="common">Marssonina leaf spot fungus</name>
    <dbReference type="NCBI Taxonomy" id="1072389"/>
    <lineage>
        <taxon>Eukaryota</taxon>
        <taxon>Fungi</taxon>
        <taxon>Dikarya</taxon>
        <taxon>Ascomycota</taxon>
        <taxon>Pezizomycotina</taxon>
        <taxon>Leotiomycetes</taxon>
        <taxon>Helotiales</taxon>
        <taxon>Drepanopezizaceae</taxon>
        <taxon>Drepanopeziza</taxon>
    </lineage>
</organism>
<proteinExistence type="predicted"/>
<sequence>MAASLTAGAVFGSALTASGVYSPSIIISQMHLSNFHMLQVFLAASGTTTIAIFLARRVNLALSLPCPPSPLGLFQYDGNVIGGLVLGAGMTLTGACPGTVLVQVATGLRSGYFALLGGLVGGTLYAFLESSIRPARLAPKSKDDVPTLTLYEKLGVSEGSVFVVYEAMLLIAVAVAGMLSPRTDGVLLKPVMGGLAIGGAQVVCWALTPDTVGVSSGYEQIGSIARWLVGAGAFPATESITFVIGVFSGSFVLSRLVGLADIPGGGASIRDLTAITGGVAMVLGARIARGCTSGHGISGMSTFSLASIVSVASMFAGGIALALIL</sequence>
<dbReference type="OMA" id="MIIGSRM"/>
<dbReference type="Proteomes" id="UP000006753">
    <property type="component" value="Unassembled WGS sequence"/>
</dbReference>
<comment type="subcellular location">
    <subcellularLocation>
        <location evidence="1">Cell inner membrane</location>
        <topology evidence="1">Multi-pass membrane protein</topology>
    </subcellularLocation>
</comment>
<protein>
    <submittedName>
        <fullName evidence="9">YeeE/YedE family protein</fullName>
    </submittedName>
</protein>
<feature type="transmembrane region" description="Helical" evidence="8">
    <location>
        <begin position="186"/>
        <end position="208"/>
    </location>
</feature>
<evidence type="ECO:0000256" key="8">
    <source>
        <dbReference type="SAM" id="Phobius"/>
    </source>
</evidence>
<dbReference type="Pfam" id="PF04143">
    <property type="entry name" value="Sulf_transp"/>
    <property type="match status" value="1"/>
</dbReference>
<keyword evidence="3" id="KW-1003">Cell membrane</keyword>
<keyword evidence="4" id="KW-0997">Cell inner membrane</keyword>
<evidence type="ECO:0000256" key="2">
    <source>
        <dbReference type="ARBA" id="ARBA00022448"/>
    </source>
</evidence>
<evidence type="ECO:0000256" key="4">
    <source>
        <dbReference type="ARBA" id="ARBA00022519"/>
    </source>
</evidence>
<dbReference type="EMBL" id="JH921428">
    <property type="protein sequence ID" value="EKD21709.1"/>
    <property type="molecule type" value="Genomic_DNA"/>
</dbReference>
<keyword evidence="2" id="KW-0813">Transport</keyword>
<dbReference type="PANTHER" id="PTHR30574:SF1">
    <property type="entry name" value="SULPHUR TRANSPORT DOMAIN-CONTAINING PROTEIN"/>
    <property type="match status" value="1"/>
</dbReference>